<reference evidence="1" key="1">
    <citation type="submission" date="2018-02" db="EMBL/GenBank/DDBJ databases">
        <title>Rhizophora mucronata_Transcriptome.</title>
        <authorList>
            <person name="Meera S.P."/>
            <person name="Sreeshan A."/>
            <person name="Augustine A."/>
        </authorList>
    </citation>
    <scope>NUCLEOTIDE SEQUENCE</scope>
    <source>
        <tissue evidence="1">Leaf</tissue>
    </source>
</reference>
<dbReference type="AlphaFoldDB" id="A0A2P2QIZ6"/>
<accession>A0A2P2QIZ6</accession>
<dbReference type="EMBL" id="GGEC01086437">
    <property type="protein sequence ID" value="MBX66921.1"/>
    <property type="molecule type" value="Transcribed_RNA"/>
</dbReference>
<sequence>MYNLNQLTPPKGFLLLRVARTPNW</sequence>
<proteinExistence type="predicted"/>
<organism evidence="1">
    <name type="scientific">Rhizophora mucronata</name>
    <name type="common">Asiatic mangrove</name>
    <dbReference type="NCBI Taxonomy" id="61149"/>
    <lineage>
        <taxon>Eukaryota</taxon>
        <taxon>Viridiplantae</taxon>
        <taxon>Streptophyta</taxon>
        <taxon>Embryophyta</taxon>
        <taxon>Tracheophyta</taxon>
        <taxon>Spermatophyta</taxon>
        <taxon>Magnoliopsida</taxon>
        <taxon>eudicotyledons</taxon>
        <taxon>Gunneridae</taxon>
        <taxon>Pentapetalae</taxon>
        <taxon>rosids</taxon>
        <taxon>fabids</taxon>
        <taxon>Malpighiales</taxon>
        <taxon>Rhizophoraceae</taxon>
        <taxon>Rhizophora</taxon>
    </lineage>
</organism>
<evidence type="ECO:0000313" key="1">
    <source>
        <dbReference type="EMBL" id="MBX66921.1"/>
    </source>
</evidence>
<protein>
    <submittedName>
        <fullName evidence="1">Uncharacterized protein</fullName>
    </submittedName>
</protein>
<name>A0A2P2QIZ6_RHIMU</name>